<feature type="transmembrane region" description="Helical" evidence="1">
    <location>
        <begin position="45"/>
        <end position="67"/>
    </location>
</feature>
<evidence type="ECO:0000313" key="2">
    <source>
        <dbReference type="EMBL" id="EMA38234.1"/>
    </source>
</evidence>
<name>M0M0S7_9EURY</name>
<accession>M0M0S7</accession>
<evidence type="ECO:0000313" key="3">
    <source>
        <dbReference type="Proteomes" id="UP000011607"/>
    </source>
</evidence>
<dbReference type="EMBL" id="AOMA01000099">
    <property type="protein sequence ID" value="EMA38234.1"/>
    <property type="molecule type" value="Genomic_DNA"/>
</dbReference>
<sequence length="88" mass="9114">MLERERIIEIVVAVSSVFLMLGVMIGIGLEYGADNSLLSPDGAELLVGAIIGFIFLLTAVGIGLAYVMNEPGDGLEDDADDADAKSAA</sequence>
<keyword evidence="3" id="KW-1185">Reference proteome</keyword>
<organism evidence="2 3">
    <name type="scientific">Halobiforma nitratireducens JCM 10879</name>
    <dbReference type="NCBI Taxonomy" id="1227454"/>
    <lineage>
        <taxon>Archaea</taxon>
        <taxon>Methanobacteriati</taxon>
        <taxon>Methanobacteriota</taxon>
        <taxon>Stenosarchaea group</taxon>
        <taxon>Halobacteria</taxon>
        <taxon>Halobacteriales</taxon>
        <taxon>Natrialbaceae</taxon>
        <taxon>Halobiforma</taxon>
    </lineage>
</organism>
<comment type="caution">
    <text evidence="2">The sequence shown here is derived from an EMBL/GenBank/DDBJ whole genome shotgun (WGS) entry which is preliminary data.</text>
</comment>
<dbReference type="Pfam" id="PF24284">
    <property type="entry name" value="DUF7472"/>
    <property type="match status" value="1"/>
</dbReference>
<reference evidence="2 3" key="1">
    <citation type="journal article" date="2014" name="PLoS Genet.">
        <title>Phylogenetically driven sequencing of extremely halophilic archaea reveals strategies for static and dynamic osmo-response.</title>
        <authorList>
            <person name="Becker E.A."/>
            <person name="Seitzer P.M."/>
            <person name="Tritt A."/>
            <person name="Larsen D."/>
            <person name="Krusor M."/>
            <person name="Yao A.I."/>
            <person name="Wu D."/>
            <person name="Madern D."/>
            <person name="Eisen J.A."/>
            <person name="Darling A.E."/>
            <person name="Facciotti M.T."/>
        </authorList>
    </citation>
    <scope>NUCLEOTIDE SEQUENCE [LARGE SCALE GENOMIC DNA]</scope>
    <source>
        <strain evidence="2 3">JCM 10879</strain>
    </source>
</reference>
<keyword evidence="1" id="KW-1133">Transmembrane helix</keyword>
<gene>
    <name evidence="2" type="ORF">C446_10305</name>
</gene>
<keyword evidence="1" id="KW-0812">Transmembrane</keyword>
<dbReference type="InterPro" id="IPR055895">
    <property type="entry name" value="DUF7472"/>
</dbReference>
<dbReference type="RefSeq" id="WP_006672976.1">
    <property type="nucleotide sequence ID" value="NZ_AOMA01000099.1"/>
</dbReference>
<protein>
    <submittedName>
        <fullName evidence="2">Uncharacterized protein</fullName>
    </submittedName>
</protein>
<dbReference type="Proteomes" id="UP000011607">
    <property type="component" value="Unassembled WGS sequence"/>
</dbReference>
<feature type="transmembrane region" description="Helical" evidence="1">
    <location>
        <begin position="7"/>
        <end position="33"/>
    </location>
</feature>
<proteinExistence type="predicted"/>
<dbReference type="PATRIC" id="fig|1227454.3.peg.2096"/>
<dbReference type="eggNOG" id="arCOG06340">
    <property type="taxonomic scope" value="Archaea"/>
</dbReference>
<dbReference type="STRING" id="1227454.C446_10305"/>
<dbReference type="AlphaFoldDB" id="M0M0S7"/>
<keyword evidence="1" id="KW-0472">Membrane</keyword>
<dbReference type="OrthoDB" id="170376at2157"/>
<evidence type="ECO:0000256" key="1">
    <source>
        <dbReference type="SAM" id="Phobius"/>
    </source>
</evidence>